<accession>A0A016S692</accession>
<evidence type="ECO:0000313" key="1">
    <source>
        <dbReference type="EMBL" id="EYB86138.1"/>
    </source>
</evidence>
<gene>
    <name evidence="1" type="primary">Acey_s0285.g1363</name>
    <name evidence="1" type="ORF">Y032_0285g1363</name>
</gene>
<dbReference type="Proteomes" id="UP000024635">
    <property type="component" value="Unassembled WGS sequence"/>
</dbReference>
<organism evidence="1 2">
    <name type="scientific">Ancylostoma ceylanicum</name>
    <dbReference type="NCBI Taxonomy" id="53326"/>
    <lineage>
        <taxon>Eukaryota</taxon>
        <taxon>Metazoa</taxon>
        <taxon>Ecdysozoa</taxon>
        <taxon>Nematoda</taxon>
        <taxon>Chromadorea</taxon>
        <taxon>Rhabditida</taxon>
        <taxon>Rhabditina</taxon>
        <taxon>Rhabditomorpha</taxon>
        <taxon>Strongyloidea</taxon>
        <taxon>Ancylostomatidae</taxon>
        <taxon>Ancylostomatinae</taxon>
        <taxon>Ancylostoma</taxon>
    </lineage>
</organism>
<dbReference type="AlphaFoldDB" id="A0A016S692"/>
<keyword evidence="2" id="KW-1185">Reference proteome</keyword>
<protein>
    <submittedName>
        <fullName evidence="1">Uncharacterized protein</fullName>
    </submittedName>
</protein>
<evidence type="ECO:0000313" key="2">
    <source>
        <dbReference type="Proteomes" id="UP000024635"/>
    </source>
</evidence>
<comment type="caution">
    <text evidence="1">The sequence shown here is derived from an EMBL/GenBank/DDBJ whole genome shotgun (WGS) entry which is preliminary data.</text>
</comment>
<proteinExistence type="predicted"/>
<sequence length="132" mass="15959">MYRCFPNDQYPQSMPSYSERLKIFKLRTLLYRRVFNDIVFCFKVLKGEVRLKASKFWIFKPSRGRTSTISIRCDKICKKQYNVLFYSLFFRGARWLQMLPARVLEAPSISTFKKRLRKINLLPILHIPEFKH</sequence>
<dbReference type="OrthoDB" id="66620at2759"/>
<reference evidence="2" key="1">
    <citation type="journal article" date="2015" name="Nat. Genet.">
        <title>The genome and transcriptome of the zoonotic hookworm Ancylostoma ceylanicum identify infection-specific gene families.</title>
        <authorList>
            <person name="Schwarz E.M."/>
            <person name="Hu Y."/>
            <person name="Antoshechkin I."/>
            <person name="Miller M.M."/>
            <person name="Sternberg P.W."/>
            <person name="Aroian R.V."/>
        </authorList>
    </citation>
    <scope>NUCLEOTIDE SEQUENCE</scope>
    <source>
        <strain evidence="2">HY135</strain>
    </source>
</reference>
<dbReference type="EMBL" id="JARK01001621">
    <property type="protein sequence ID" value="EYB86138.1"/>
    <property type="molecule type" value="Genomic_DNA"/>
</dbReference>
<name>A0A016S692_9BILA</name>